<reference evidence="7 8" key="1">
    <citation type="submission" date="2021-03" db="EMBL/GenBank/DDBJ databases">
        <title>Complete genome of Polaribacter_sp.SM13.</title>
        <authorList>
            <person name="Jeong S.W."/>
            <person name="Bae J.W."/>
        </authorList>
    </citation>
    <scope>NUCLEOTIDE SEQUENCE [LARGE SCALE GENOMIC DNA]</scope>
    <source>
        <strain evidence="7 8">SM13</strain>
    </source>
</reference>
<proteinExistence type="inferred from homology"/>
<feature type="domain" description="UDP-galactopyranose mutase C-terminal" evidence="6">
    <location>
        <begin position="149"/>
        <end position="349"/>
    </location>
</feature>
<dbReference type="GO" id="GO:0050660">
    <property type="term" value="F:flavin adenine dinucleotide binding"/>
    <property type="evidence" value="ECO:0007669"/>
    <property type="project" value="TreeGrafter"/>
</dbReference>
<dbReference type="PANTHER" id="PTHR21197">
    <property type="entry name" value="UDP-GALACTOPYRANOSE MUTASE"/>
    <property type="match status" value="1"/>
</dbReference>
<keyword evidence="5 7" id="KW-0413">Isomerase</keyword>
<dbReference type="EC" id="5.4.99.9" evidence="7"/>
<protein>
    <submittedName>
        <fullName evidence="7">UDP-galactopyranose mutase</fullName>
        <ecNumber evidence="7">5.4.99.9</ecNumber>
    </submittedName>
</protein>
<evidence type="ECO:0000313" key="8">
    <source>
        <dbReference type="Proteomes" id="UP000663920"/>
    </source>
</evidence>
<evidence type="ECO:0000256" key="3">
    <source>
        <dbReference type="ARBA" id="ARBA00022630"/>
    </source>
</evidence>
<dbReference type="Pfam" id="PF13450">
    <property type="entry name" value="NAD_binding_8"/>
    <property type="match status" value="1"/>
</dbReference>
<evidence type="ECO:0000313" key="7">
    <source>
        <dbReference type="EMBL" id="QTE23041.1"/>
    </source>
</evidence>
<comment type="cofactor">
    <cofactor evidence="1">
        <name>FAD</name>
        <dbReference type="ChEBI" id="CHEBI:57692"/>
    </cofactor>
</comment>
<dbReference type="InterPro" id="IPR004379">
    <property type="entry name" value="UDP-GALP_mutase"/>
</dbReference>
<keyword evidence="8" id="KW-1185">Reference proteome</keyword>
<evidence type="ECO:0000256" key="5">
    <source>
        <dbReference type="ARBA" id="ARBA00023235"/>
    </source>
</evidence>
<dbReference type="Proteomes" id="UP000663920">
    <property type="component" value="Chromosome"/>
</dbReference>
<accession>A0A975H717</accession>
<organism evidence="7 8">
    <name type="scientific">Polaribacter cellanae</name>
    <dbReference type="NCBI Taxonomy" id="2818493"/>
    <lineage>
        <taxon>Bacteria</taxon>
        <taxon>Pseudomonadati</taxon>
        <taxon>Bacteroidota</taxon>
        <taxon>Flavobacteriia</taxon>
        <taxon>Flavobacteriales</taxon>
        <taxon>Flavobacteriaceae</taxon>
    </lineage>
</organism>
<sequence length="385" mass="45131">MDRKKYLVVGAGFSGAVIARKLAENGKNVLVIDKRSHIAGNCYTKRDANTNVMVHKYGPHIFNTNNKEVWEYVNSYGKLKPFKNKVIANTEKGVFSMPMNLLTINQFFKTKLKPSEVESFLKQKQKKKENPKDFEEQALAFLGEELYYNFFYGYTKKQWGCEPKELPASILKRLPIRFNYDDNYYNSKYQGIPENGYTEIIENILKHKNITIELGIVYNKSDNKSYEHVFYTGAIDSYLDYKFGRLGYRTVFFKEEIHDGDFQGNAVINYCEEDIPFTRVHEHKHFAPWENHEKTIVLTEFSKETVDKDEPYYPKRLKPDIAKLNSYVTYAESLEENVSFVGRLATYRYLDMEKVIKEALDYATYFLENKKENTIFKGAIFSNKI</sequence>
<dbReference type="SUPFAM" id="SSF51971">
    <property type="entry name" value="Nucleotide-binding domain"/>
    <property type="match status" value="1"/>
</dbReference>
<dbReference type="PANTHER" id="PTHR21197:SF0">
    <property type="entry name" value="UDP-GALACTOPYRANOSE MUTASE"/>
    <property type="match status" value="1"/>
</dbReference>
<comment type="similarity">
    <text evidence="2">Belongs to the UDP-galactopyranose/dTDP-fucopyranose mutase family.</text>
</comment>
<name>A0A975H717_9FLAO</name>
<evidence type="ECO:0000256" key="2">
    <source>
        <dbReference type="ARBA" id="ARBA00009321"/>
    </source>
</evidence>
<keyword evidence="3" id="KW-0285">Flavoprotein</keyword>
<dbReference type="KEGG" id="pcea:J3359_01850"/>
<keyword evidence="4" id="KW-0274">FAD</keyword>
<dbReference type="Gene3D" id="3.40.50.720">
    <property type="entry name" value="NAD(P)-binding Rossmann-like Domain"/>
    <property type="match status" value="3"/>
</dbReference>
<dbReference type="NCBIfam" id="TIGR00031">
    <property type="entry name" value="UDP-GALP_mutase"/>
    <property type="match status" value="1"/>
</dbReference>
<dbReference type="GO" id="GO:0008767">
    <property type="term" value="F:UDP-galactopyranose mutase activity"/>
    <property type="evidence" value="ECO:0007669"/>
    <property type="project" value="UniProtKB-EC"/>
</dbReference>
<gene>
    <name evidence="7" type="primary">glf</name>
    <name evidence="7" type="ORF">J3359_01850</name>
</gene>
<evidence type="ECO:0000256" key="4">
    <source>
        <dbReference type="ARBA" id="ARBA00022827"/>
    </source>
</evidence>
<dbReference type="EMBL" id="CP071869">
    <property type="protein sequence ID" value="QTE23041.1"/>
    <property type="molecule type" value="Genomic_DNA"/>
</dbReference>
<evidence type="ECO:0000256" key="1">
    <source>
        <dbReference type="ARBA" id="ARBA00001974"/>
    </source>
</evidence>
<dbReference type="Pfam" id="PF03275">
    <property type="entry name" value="GLF"/>
    <property type="match status" value="1"/>
</dbReference>
<dbReference type="SUPFAM" id="SSF54373">
    <property type="entry name" value="FAD-linked reductases, C-terminal domain"/>
    <property type="match status" value="1"/>
</dbReference>
<dbReference type="GO" id="GO:0005829">
    <property type="term" value="C:cytosol"/>
    <property type="evidence" value="ECO:0007669"/>
    <property type="project" value="TreeGrafter"/>
</dbReference>
<dbReference type="AlphaFoldDB" id="A0A975H717"/>
<dbReference type="RefSeq" id="WP_208079055.1">
    <property type="nucleotide sequence ID" value="NZ_CP071869.1"/>
</dbReference>
<evidence type="ECO:0000259" key="6">
    <source>
        <dbReference type="Pfam" id="PF03275"/>
    </source>
</evidence>
<dbReference type="InterPro" id="IPR015899">
    <property type="entry name" value="UDP-GalPyranose_mutase_C"/>
</dbReference>